<protein>
    <recommendedName>
        <fullName evidence="3">Ras guanyl-nucleotide exchange factor RasGEF</fullName>
    </recommendedName>
</protein>
<gene>
    <name evidence="1" type="ORF">H109_02515</name>
</gene>
<dbReference type="GO" id="GO:0005759">
    <property type="term" value="C:mitochondrial matrix"/>
    <property type="evidence" value="ECO:0007669"/>
    <property type="project" value="TreeGrafter"/>
</dbReference>
<accession>A0A059JDW9</accession>
<dbReference type="OMA" id="NPGADMD"/>
<dbReference type="EMBL" id="AOKY01000189">
    <property type="protein sequence ID" value="KDB25652.1"/>
    <property type="molecule type" value="Genomic_DNA"/>
</dbReference>
<reference evidence="1 2" key="1">
    <citation type="submission" date="2014-02" db="EMBL/GenBank/DDBJ databases">
        <title>The Genome Sequence of Trichophyton interdigitale MR816.</title>
        <authorList>
            <consortium name="The Broad Institute Genomics Platform"/>
            <person name="Cuomo C.A."/>
            <person name="White T.C."/>
            <person name="Graser Y."/>
            <person name="Martinez-Rossi N."/>
            <person name="Heitman J."/>
            <person name="Young S.K."/>
            <person name="Zeng Q."/>
            <person name="Gargeya S."/>
            <person name="Abouelleil A."/>
            <person name="Alvarado L."/>
            <person name="Chapman S.B."/>
            <person name="Gainer-Dewar J."/>
            <person name="Goldberg J."/>
            <person name="Griggs A."/>
            <person name="Gujja S."/>
            <person name="Hansen M."/>
            <person name="Howarth C."/>
            <person name="Imamovic A."/>
            <person name="Larimer J."/>
            <person name="Martinez D."/>
            <person name="Murphy C."/>
            <person name="Pearson M.D."/>
            <person name="Persinoti G."/>
            <person name="Poon T."/>
            <person name="Priest M."/>
            <person name="Roberts A.D."/>
            <person name="Saif S."/>
            <person name="Shea T.D."/>
            <person name="Sykes S.N."/>
            <person name="Wortman J."/>
            <person name="Nusbaum C."/>
            <person name="Birren B."/>
        </authorList>
    </citation>
    <scope>NUCLEOTIDE SEQUENCE [LARGE SCALE GENOMIC DNA]</scope>
    <source>
        <strain evidence="1 2">MR816</strain>
    </source>
</reference>
<dbReference type="STRING" id="1215338.A0A059JDW9"/>
<sequence>MTNVPARTRSVYRAILRELPSRPRFSPSPLQTKIRQHLSTAPANADAARAQLEEAEQFAQYVKAQRQYVSLLERYNPGADMDQEERVRLTARRVGMSLPIEHKNNSS</sequence>
<organism evidence="1 2">
    <name type="scientific">Trichophyton interdigitale (strain MR816)</name>
    <dbReference type="NCBI Taxonomy" id="1215338"/>
    <lineage>
        <taxon>Eukaryota</taxon>
        <taxon>Fungi</taxon>
        <taxon>Dikarya</taxon>
        <taxon>Ascomycota</taxon>
        <taxon>Pezizomycotina</taxon>
        <taxon>Eurotiomycetes</taxon>
        <taxon>Eurotiomycetidae</taxon>
        <taxon>Onygenales</taxon>
        <taxon>Arthrodermataceae</taxon>
        <taxon>Trichophyton</taxon>
    </lineage>
</organism>
<comment type="caution">
    <text evidence="1">The sequence shown here is derived from an EMBL/GenBank/DDBJ whole genome shotgun (WGS) entry which is preliminary data.</text>
</comment>
<dbReference type="Pfam" id="PF13233">
    <property type="entry name" value="Complex1_LYR_2"/>
    <property type="match status" value="1"/>
</dbReference>
<dbReference type="GO" id="GO:0033615">
    <property type="term" value="P:mitochondrial proton-transporting ATP synthase complex assembly"/>
    <property type="evidence" value="ECO:0007669"/>
    <property type="project" value="InterPro"/>
</dbReference>
<evidence type="ECO:0000313" key="1">
    <source>
        <dbReference type="EMBL" id="KDB25652.1"/>
    </source>
</evidence>
<proteinExistence type="predicted"/>
<dbReference type="Proteomes" id="UP000024533">
    <property type="component" value="Unassembled WGS sequence"/>
</dbReference>
<keyword evidence="2" id="KW-1185">Reference proteome</keyword>
<name>A0A059JDW9_TRIIM</name>
<dbReference type="HOGENOM" id="CLU_128881_0_0_1"/>
<dbReference type="PANTHER" id="PTHR28015:SF1">
    <property type="entry name" value="ATP SYNTHASE ASSEMBLY FACTOR FMC1, MITOCHONDRIAL"/>
    <property type="match status" value="1"/>
</dbReference>
<evidence type="ECO:0008006" key="3">
    <source>
        <dbReference type="Google" id="ProtNLM"/>
    </source>
</evidence>
<evidence type="ECO:0000313" key="2">
    <source>
        <dbReference type="Proteomes" id="UP000024533"/>
    </source>
</evidence>
<dbReference type="PANTHER" id="PTHR28015">
    <property type="entry name" value="ATP SYNTHASE ASSEMBLY FACTOR FMC1, MITOCHONDRIAL"/>
    <property type="match status" value="1"/>
</dbReference>
<dbReference type="AlphaFoldDB" id="A0A059JDW9"/>
<dbReference type="InterPro" id="IPR039196">
    <property type="entry name" value="Fmc1"/>
</dbReference>
<dbReference type="OrthoDB" id="15893at2759"/>